<dbReference type="OrthoDB" id="416344at2759"/>
<dbReference type="EMBL" id="KB445793">
    <property type="protein sequence ID" value="EMD39561.1"/>
    <property type="molecule type" value="Genomic_DNA"/>
</dbReference>
<proteinExistence type="predicted"/>
<accession>M2RL68</accession>
<sequence>MVLSPSRGLHTDHPLQFNHEWGGLPWEPEMKATIARFDPMNYVTNWSRGSKDYRLPDTGDLYNAALVSRDWALAARRPLYNHISYNTKFPSAPLFFSAWQQMWLDNFDAFFLHAPFVSNSRQMRWRGEWLAYEHFTTCLILSRIQRLGVCLLISPRDFDATPPSPTLRQLDLHMLLSAAGSIPFRLYSDPPEDHEVPD</sequence>
<dbReference type="Proteomes" id="UP000016930">
    <property type="component" value="Unassembled WGS sequence"/>
</dbReference>
<protein>
    <submittedName>
        <fullName evidence="1">Uncharacterized protein</fullName>
    </submittedName>
</protein>
<gene>
    <name evidence="1" type="ORF">CERSUDRAFT_121804</name>
</gene>
<dbReference type="STRING" id="914234.M2RL68"/>
<evidence type="ECO:0000313" key="1">
    <source>
        <dbReference type="EMBL" id="EMD39561.1"/>
    </source>
</evidence>
<name>M2RL68_CERS8</name>
<organism evidence="1 2">
    <name type="scientific">Ceriporiopsis subvermispora (strain B)</name>
    <name type="common">White-rot fungus</name>
    <name type="synonym">Gelatoporia subvermispora</name>
    <dbReference type="NCBI Taxonomy" id="914234"/>
    <lineage>
        <taxon>Eukaryota</taxon>
        <taxon>Fungi</taxon>
        <taxon>Dikarya</taxon>
        <taxon>Basidiomycota</taxon>
        <taxon>Agaricomycotina</taxon>
        <taxon>Agaricomycetes</taxon>
        <taxon>Polyporales</taxon>
        <taxon>Gelatoporiaceae</taxon>
        <taxon>Gelatoporia</taxon>
    </lineage>
</organism>
<reference evidence="1 2" key="1">
    <citation type="journal article" date="2012" name="Proc. Natl. Acad. Sci. U.S.A.">
        <title>Comparative genomics of Ceriporiopsis subvermispora and Phanerochaete chrysosporium provide insight into selective ligninolysis.</title>
        <authorList>
            <person name="Fernandez-Fueyo E."/>
            <person name="Ruiz-Duenas F.J."/>
            <person name="Ferreira P."/>
            <person name="Floudas D."/>
            <person name="Hibbett D.S."/>
            <person name="Canessa P."/>
            <person name="Larrondo L.F."/>
            <person name="James T.Y."/>
            <person name="Seelenfreund D."/>
            <person name="Lobos S."/>
            <person name="Polanco R."/>
            <person name="Tello M."/>
            <person name="Honda Y."/>
            <person name="Watanabe T."/>
            <person name="Watanabe T."/>
            <person name="Ryu J.S."/>
            <person name="Kubicek C.P."/>
            <person name="Schmoll M."/>
            <person name="Gaskell J."/>
            <person name="Hammel K.E."/>
            <person name="St John F.J."/>
            <person name="Vanden Wymelenberg A."/>
            <person name="Sabat G."/>
            <person name="Splinter BonDurant S."/>
            <person name="Syed K."/>
            <person name="Yadav J.S."/>
            <person name="Doddapaneni H."/>
            <person name="Subramanian V."/>
            <person name="Lavin J.L."/>
            <person name="Oguiza J.A."/>
            <person name="Perez G."/>
            <person name="Pisabarro A.G."/>
            <person name="Ramirez L."/>
            <person name="Santoyo F."/>
            <person name="Master E."/>
            <person name="Coutinho P.M."/>
            <person name="Henrissat B."/>
            <person name="Lombard V."/>
            <person name="Magnuson J.K."/>
            <person name="Kuees U."/>
            <person name="Hori C."/>
            <person name="Igarashi K."/>
            <person name="Samejima M."/>
            <person name="Held B.W."/>
            <person name="Barry K.W."/>
            <person name="LaButti K.M."/>
            <person name="Lapidus A."/>
            <person name="Lindquist E.A."/>
            <person name="Lucas S.M."/>
            <person name="Riley R."/>
            <person name="Salamov A.A."/>
            <person name="Hoffmeister D."/>
            <person name="Schwenk D."/>
            <person name="Hadar Y."/>
            <person name="Yarden O."/>
            <person name="de Vries R.P."/>
            <person name="Wiebenga A."/>
            <person name="Stenlid J."/>
            <person name="Eastwood D."/>
            <person name="Grigoriev I.V."/>
            <person name="Berka R.M."/>
            <person name="Blanchette R.A."/>
            <person name="Kersten P."/>
            <person name="Martinez A.T."/>
            <person name="Vicuna R."/>
            <person name="Cullen D."/>
        </authorList>
    </citation>
    <scope>NUCLEOTIDE SEQUENCE [LARGE SCALE GENOMIC DNA]</scope>
    <source>
        <strain evidence="1 2">B</strain>
    </source>
</reference>
<evidence type="ECO:0000313" key="2">
    <source>
        <dbReference type="Proteomes" id="UP000016930"/>
    </source>
</evidence>
<dbReference type="AlphaFoldDB" id="M2RL68"/>
<keyword evidence="2" id="KW-1185">Reference proteome</keyword>
<dbReference type="HOGENOM" id="CLU_1377969_0_0_1"/>